<feature type="compositionally biased region" description="Basic and acidic residues" evidence="2">
    <location>
        <begin position="784"/>
        <end position="806"/>
    </location>
</feature>
<dbReference type="PANTHER" id="PTHR39597">
    <property type="entry name" value="UBA DOMAIN-CONTAINING PROTEIN RUP1"/>
    <property type="match status" value="1"/>
</dbReference>
<dbReference type="GO" id="GO:0016579">
    <property type="term" value="P:protein deubiquitination"/>
    <property type="evidence" value="ECO:0007669"/>
    <property type="project" value="TreeGrafter"/>
</dbReference>
<feature type="coiled-coil region" evidence="1">
    <location>
        <begin position="561"/>
        <end position="588"/>
    </location>
</feature>
<evidence type="ECO:0000313" key="4">
    <source>
        <dbReference type="Proteomes" id="UP000799441"/>
    </source>
</evidence>
<comment type="caution">
    <text evidence="3">The sequence shown here is derived from an EMBL/GenBank/DDBJ whole genome shotgun (WGS) entry which is preliminary data.</text>
</comment>
<feature type="region of interest" description="Disordered" evidence="2">
    <location>
        <begin position="106"/>
        <end position="148"/>
    </location>
</feature>
<dbReference type="PROSITE" id="PS50330">
    <property type="entry name" value="UIM"/>
    <property type="match status" value="1"/>
</dbReference>
<gene>
    <name evidence="3" type="ORF">K431DRAFT_285667</name>
</gene>
<dbReference type="PANTHER" id="PTHR39597:SF1">
    <property type="entry name" value="UBA DOMAIN-CONTAINING PROTEIN RUP1"/>
    <property type="match status" value="1"/>
</dbReference>
<dbReference type="Gene3D" id="1.10.8.10">
    <property type="entry name" value="DNA helicase RuvA subunit, C-terminal domain"/>
    <property type="match status" value="1"/>
</dbReference>
<dbReference type="OrthoDB" id="4489171at2759"/>
<dbReference type="GO" id="GO:0005634">
    <property type="term" value="C:nucleus"/>
    <property type="evidence" value="ECO:0007669"/>
    <property type="project" value="TreeGrafter"/>
</dbReference>
<proteinExistence type="predicted"/>
<accession>A0A9P4UP95</accession>
<evidence type="ECO:0000256" key="1">
    <source>
        <dbReference type="SAM" id="Coils"/>
    </source>
</evidence>
<reference evidence="3" key="1">
    <citation type="journal article" date="2020" name="Stud. Mycol.">
        <title>101 Dothideomycetes genomes: a test case for predicting lifestyles and emergence of pathogens.</title>
        <authorList>
            <person name="Haridas S."/>
            <person name="Albert R."/>
            <person name="Binder M."/>
            <person name="Bloem J."/>
            <person name="Labutti K."/>
            <person name="Salamov A."/>
            <person name="Andreopoulos B."/>
            <person name="Baker S."/>
            <person name="Barry K."/>
            <person name="Bills G."/>
            <person name="Bluhm B."/>
            <person name="Cannon C."/>
            <person name="Castanera R."/>
            <person name="Culley D."/>
            <person name="Daum C."/>
            <person name="Ezra D."/>
            <person name="Gonzalez J."/>
            <person name="Henrissat B."/>
            <person name="Kuo A."/>
            <person name="Liang C."/>
            <person name="Lipzen A."/>
            <person name="Lutzoni F."/>
            <person name="Magnuson J."/>
            <person name="Mondo S."/>
            <person name="Nolan M."/>
            <person name="Ohm R."/>
            <person name="Pangilinan J."/>
            <person name="Park H.-J."/>
            <person name="Ramirez L."/>
            <person name="Alfaro M."/>
            <person name="Sun H."/>
            <person name="Tritt A."/>
            <person name="Yoshinaga Y."/>
            <person name="Zwiers L.-H."/>
            <person name="Turgeon B."/>
            <person name="Goodwin S."/>
            <person name="Spatafora J."/>
            <person name="Crous P."/>
            <person name="Grigoriev I."/>
        </authorList>
    </citation>
    <scope>NUCLEOTIDE SEQUENCE</scope>
    <source>
        <strain evidence="3">CBS 116435</strain>
    </source>
</reference>
<dbReference type="InterPro" id="IPR003903">
    <property type="entry name" value="UIM_dom"/>
</dbReference>
<keyword evidence="1" id="KW-0175">Coiled coil</keyword>
<evidence type="ECO:0008006" key="5">
    <source>
        <dbReference type="Google" id="ProtNLM"/>
    </source>
</evidence>
<dbReference type="InterPro" id="IPR055335">
    <property type="entry name" value="Ucp6/RUP1"/>
</dbReference>
<sequence>MHVSYMRALTNAGSTDINITGWQDQINDNPPTVPPRPTSQRAATMVVEPSEQDIEQFIAVSTYGSRDDAIKFLKARKNNLGQALNSFFEGEDVDKDLEATAWDEGAWGADRDGNQNLHPLGTSPTPTRGPSPAPNIKRPGTQAEEDAELQAALAASQSDMPYSQELGVMPASGRENQLKPAVGNYDLAQWALVPATASSSSEIVPDASIEQRSCQPGEPRFIKQLPGGEYLSALLTICHSIPLAREALLMRDHVRPNYGEDGEWWKGHPVAMPKIVSLADGSVVDEDEHTSEELVMEVQRLMAFLDASDRSYASVNALVQTDAIKRAGRQAALKSFLGSWEVAASHQYTPQEHPSTTIFRTVVRQAHVDDTEDDDAELTTDPPDLLNVLDIPVNIPEGAKRDLSQELDNLLWGTDGESSATKNSCIESAADVIVIHAYQQDPRLNKDLRLEVPSELFVDKYMDDNFKETVDLRRKLGFGRDRIRKIDLIESKLVAWQHPTKGRQLDAGLVLKHALGHYNGEHIRAAEKKAQENGQLNGTSGENLSTPAHYSKIAAKLDDVINSIDQKLERLAIEKEKTRRVLAEVSKQSIAAPQERYTLRGISTKQNVTYLLSSAASAPAPSPDGDIEVDRVEGDTTPEGMQWWRIEYEPNATGARVTKTKMPDYDVLRAAELEHSSALLVYASDRAVDTELLTRTVTGSNIGLPGPLQDFIAKDNRLFEAEKADAIHELGPSIPFSLADDYDSSRRRGSQDSTLVNADYDSDNTDLGQQHYGMSYEAKPGYRANEDVSRREEGNQTPVHEIHLDDQPQGSDMEMVEKAHPPLIPGLEVGKIGPEQFQSQSMSDIDMSDDINQGDSSSKNDVAGQEK</sequence>
<evidence type="ECO:0000256" key="2">
    <source>
        <dbReference type="SAM" id="MobiDB-lite"/>
    </source>
</evidence>
<feature type="region of interest" description="Disordered" evidence="2">
    <location>
        <begin position="735"/>
        <end position="867"/>
    </location>
</feature>
<dbReference type="AlphaFoldDB" id="A0A9P4UP95"/>
<dbReference type="GO" id="GO:0005829">
    <property type="term" value="C:cytosol"/>
    <property type="evidence" value="ECO:0007669"/>
    <property type="project" value="TreeGrafter"/>
</dbReference>
<keyword evidence="4" id="KW-1185">Reference proteome</keyword>
<dbReference type="EMBL" id="MU003798">
    <property type="protein sequence ID" value="KAF2720553.1"/>
    <property type="molecule type" value="Genomic_DNA"/>
</dbReference>
<name>A0A9P4UP95_9PEZI</name>
<evidence type="ECO:0000313" key="3">
    <source>
        <dbReference type="EMBL" id="KAF2720553.1"/>
    </source>
</evidence>
<protein>
    <recommendedName>
        <fullName evidence="5">UBA domain-containing protein</fullName>
    </recommendedName>
</protein>
<organism evidence="3 4">
    <name type="scientific">Polychaeton citri CBS 116435</name>
    <dbReference type="NCBI Taxonomy" id="1314669"/>
    <lineage>
        <taxon>Eukaryota</taxon>
        <taxon>Fungi</taxon>
        <taxon>Dikarya</taxon>
        <taxon>Ascomycota</taxon>
        <taxon>Pezizomycotina</taxon>
        <taxon>Dothideomycetes</taxon>
        <taxon>Dothideomycetidae</taxon>
        <taxon>Capnodiales</taxon>
        <taxon>Capnodiaceae</taxon>
        <taxon>Polychaeton</taxon>
    </lineage>
</organism>
<dbReference type="Pfam" id="PF14555">
    <property type="entry name" value="UBA_4"/>
    <property type="match status" value="1"/>
</dbReference>
<dbReference type="Proteomes" id="UP000799441">
    <property type="component" value="Unassembled WGS sequence"/>
</dbReference>